<comment type="similarity">
    <text evidence="1">Belongs to the beta type-B retroviral polymerase family. HERV class-II K(HML-2) pol subfamily.</text>
</comment>
<dbReference type="InterPro" id="IPR000477">
    <property type="entry name" value="RT_dom"/>
</dbReference>
<dbReference type="SUPFAM" id="SSF56672">
    <property type="entry name" value="DNA/RNA polymerases"/>
    <property type="match status" value="1"/>
</dbReference>
<dbReference type="EMBL" id="JANPWB010000010">
    <property type="protein sequence ID" value="KAJ1146341.1"/>
    <property type="molecule type" value="Genomic_DNA"/>
</dbReference>
<dbReference type="InterPro" id="IPR043502">
    <property type="entry name" value="DNA/RNA_pol_sf"/>
</dbReference>
<keyword evidence="5" id="KW-1185">Reference proteome</keyword>
<dbReference type="AlphaFoldDB" id="A0AAV7R186"/>
<evidence type="ECO:0000256" key="2">
    <source>
        <dbReference type="ARBA" id="ARBA00012180"/>
    </source>
</evidence>
<dbReference type="EC" id="3.1.26.4" evidence="2"/>
<organism evidence="4 5">
    <name type="scientific">Pleurodeles waltl</name>
    <name type="common">Iberian ribbed newt</name>
    <dbReference type="NCBI Taxonomy" id="8319"/>
    <lineage>
        <taxon>Eukaryota</taxon>
        <taxon>Metazoa</taxon>
        <taxon>Chordata</taxon>
        <taxon>Craniata</taxon>
        <taxon>Vertebrata</taxon>
        <taxon>Euteleostomi</taxon>
        <taxon>Amphibia</taxon>
        <taxon>Batrachia</taxon>
        <taxon>Caudata</taxon>
        <taxon>Salamandroidea</taxon>
        <taxon>Salamandridae</taxon>
        <taxon>Pleurodelinae</taxon>
        <taxon>Pleurodeles</taxon>
    </lineage>
</organism>
<evidence type="ECO:0000313" key="4">
    <source>
        <dbReference type="EMBL" id="KAJ1146341.1"/>
    </source>
</evidence>
<feature type="domain" description="Reverse transcriptase" evidence="3">
    <location>
        <begin position="57"/>
        <end position="128"/>
    </location>
</feature>
<dbReference type="PANTHER" id="PTHR33064">
    <property type="entry name" value="POL PROTEIN"/>
    <property type="match status" value="1"/>
</dbReference>
<dbReference type="Pfam" id="PF00078">
    <property type="entry name" value="RVT_1"/>
    <property type="match status" value="1"/>
</dbReference>
<name>A0AAV7R186_PLEWA</name>
<comment type="caution">
    <text evidence="4">The sequence shown here is derived from an EMBL/GenBank/DDBJ whole genome shotgun (WGS) entry which is preliminary data.</text>
</comment>
<dbReference type="InterPro" id="IPR043128">
    <property type="entry name" value="Rev_trsase/Diguanyl_cyclase"/>
</dbReference>
<protein>
    <recommendedName>
        <fullName evidence="2">ribonuclease H</fullName>
        <ecNumber evidence="2">3.1.26.4</ecNumber>
    </recommendedName>
</protein>
<dbReference type="GO" id="GO:0004523">
    <property type="term" value="F:RNA-DNA hybrid ribonuclease activity"/>
    <property type="evidence" value="ECO:0007669"/>
    <property type="project" value="UniProtKB-EC"/>
</dbReference>
<evidence type="ECO:0000256" key="1">
    <source>
        <dbReference type="ARBA" id="ARBA00010879"/>
    </source>
</evidence>
<dbReference type="Proteomes" id="UP001066276">
    <property type="component" value="Chromosome 6"/>
</dbReference>
<sequence>MSRFSVTRVVRVEARSAIVICAKWHSYALLLESAMHLSCQARTWPSHTQETSHLNHALQKVQGEAKDARLRLERVLAFQDKILVYREDEKEHVSSLNAVLRALKEKALTLSKDKCKFAVSIVGYLGHDVSDDSISPCPELHKAIDEVAVRADREQL</sequence>
<evidence type="ECO:0000259" key="3">
    <source>
        <dbReference type="Pfam" id="PF00078"/>
    </source>
</evidence>
<reference evidence="4" key="1">
    <citation type="journal article" date="2022" name="bioRxiv">
        <title>Sequencing and chromosome-scale assembly of the giantPleurodeles waltlgenome.</title>
        <authorList>
            <person name="Brown T."/>
            <person name="Elewa A."/>
            <person name="Iarovenko S."/>
            <person name="Subramanian E."/>
            <person name="Araus A.J."/>
            <person name="Petzold A."/>
            <person name="Susuki M."/>
            <person name="Suzuki K.-i.T."/>
            <person name="Hayashi T."/>
            <person name="Toyoda A."/>
            <person name="Oliveira C."/>
            <person name="Osipova E."/>
            <person name="Leigh N.D."/>
            <person name="Simon A."/>
            <person name="Yun M.H."/>
        </authorList>
    </citation>
    <scope>NUCLEOTIDE SEQUENCE</scope>
    <source>
        <strain evidence="4">20211129_DDA</strain>
        <tissue evidence="4">Liver</tissue>
    </source>
</reference>
<proteinExistence type="inferred from homology"/>
<dbReference type="PANTHER" id="PTHR33064:SF37">
    <property type="entry name" value="RIBONUCLEASE H"/>
    <property type="match status" value="1"/>
</dbReference>
<dbReference type="InterPro" id="IPR051320">
    <property type="entry name" value="Viral_Replic_Matur_Polypro"/>
</dbReference>
<accession>A0AAV7R186</accession>
<evidence type="ECO:0000313" key="5">
    <source>
        <dbReference type="Proteomes" id="UP001066276"/>
    </source>
</evidence>
<gene>
    <name evidence="4" type="ORF">NDU88_012618</name>
</gene>
<dbReference type="Gene3D" id="3.30.70.270">
    <property type="match status" value="1"/>
</dbReference>